<dbReference type="EMBL" id="JACVDA010000015">
    <property type="protein sequence ID" value="MBK1468855.1"/>
    <property type="molecule type" value="Genomic_DNA"/>
</dbReference>
<protein>
    <submittedName>
        <fullName evidence="1">ATP-NAD kinase family protein</fullName>
    </submittedName>
</protein>
<proteinExistence type="predicted"/>
<gene>
    <name evidence="1" type="ORF">IBJ83_05940</name>
</gene>
<dbReference type="InterPro" id="IPR039065">
    <property type="entry name" value="AcoX-like"/>
</dbReference>
<keyword evidence="2" id="KW-1185">Reference proteome</keyword>
<sequence>MKKIGLLVNPIAGMGGRVGLKGTDGRDVLEKAISLGAVQEAPEKAKKALNKVVELKDKFKIYTASGLMGESECEELGLNYEVVYNASEKSSVTDSKELLKYFLENDIELIFFVGGDGTARDIYSVIEDKIAVIGVPAGVKIHSPVYGNTPEQAGSLLFEVINGAPLPVIEKDVVDIDEDAFRDDRVEVRLYGYLKVPFDQRYLQNKKSQTPQSDNDAQVSIACDIIDDMKDDVFYIIGSGTTPMYIMKELNLPYTVLGVDIIKNKKLVKKDCNEKDILDTIGDERAILVVTPMGGQGYVFGRGNQQLSANVLRKIDKKDIIIIATNGKLQSITSGHLVAYTMDEEIDKKLKGYYRVKIGYEREKMILVDNE</sequence>
<dbReference type="InterPro" id="IPR016064">
    <property type="entry name" value="NAD/diacylglycerol_kinase_sf"/>
</dbReference>
<reference evidence="1 2" key="1">
    <citation type="submission" date="2020-09" db="EMBL/GenBank/DDBJ databases">
        <title>Parvimonas S3374 sp. nov.</title>
        <authorList>
            <person name="Buhl M."/>
        </authorList>
    </citation>
    <scope>NUCLEOTIDE SEQUENCE [LARGE SCALE GENOMIC DNA]</scope>
    <source>
        <strain evidence="1 2">S3374</strain>
    </source>
</reference>
<dbReference type="PANTHER" id="PTHR40697:SF2">
    <property type="entry name" value="ATP-NAD KINASE-RELATED"/>
    <property type="match status" value="1"/>
</dbReference>
<keyword evidence="1" id="KW-0808">Transferase</keyword>
<dbReference type="SUPFAM" id="SSF111331">
    <property type="entry name" value="NAD kinase/diacylglycerol kinase-like"/>
    <property type="match status" value="1"/>
</dbReference>
<dbReference type="Pfam" id="PF01513">
    <property type="entry name" value="NAD_kinase"/>
    <property type="match status" value="1"/>
</dbReference>
<dbReference type="PANTHER" id="PTHR40697">
    <property type="entry name" value="ACETOIN CATABOLISM PROTEIN X"/>
    <property type="match status" value="1"/>
</dbReference>
<dbReference type="RefSeq" id="WP_201275748.1">
    <property type="nucleotide sequence ID" value="NZ_AP038371.1"/>
</dbReference>
<dbReference type="GO" id="GO:0016301">
    <property type="term" value="F:kinase activity"/>
    <property type="evidence" value="ECO:0007669"/>
    <property type="project" value="UniProtKB-KW"/>
</dbReference>
<name>A0ABS1CBJ4_9FIRM</name>
<keyword evidence="1" id="KW-0418">Kinase</keyword>
<dbReference type="Pfam" id="PF20143">
    <property type="entry name" value="NAD_kinase_C"/>
    <property type="match status" value="1"/>
</dbReference>
<organism evidence="1 2">
    <name type="scientific">Parvimonas parva</name>
    <dbReference type="NCBI Taxonomy" id="2769485"/>
    <lineage>
        <taxon>Bacteria</taxon>
        <taxon>Bacillati</taxon>
        <taxon>Bacillota</taxon>
        <taxon>Tissierellia</taxon>
        <taxon>Tissierellales</taxon>
        <taxon>Peptoniphilaceae</taxon>
        <taxon>Parvimonas</taxon>
    </lineage>
</organism>
<evidence type="ECO:0000313" key="1">
    <source>
        <dbReference type="EMBL" id="MBK1468855.1"/>
    </source>
</evidence>
<dbReference type="Proteomes" id="UP000823123">
    <property type="component" value="Unassembled WGS sequence"/>
</dbReference>
<accession>A0ABS1CBJ4</accession>
<dbReference type="PIRSF" id="PIRSF016907">
    <property type="entry name" value="Kin_ATP-NAD"/>
    <property type="match status" value="1"/>
</dbReference>
<dbReference type="InterPro" id="IPR002504">
    <property type="entry name" value="NADK"/>
</dbReference>
<dbReference type="InterPro" id="IPR011386">
    <property type="entry name" value="Put_ATP-NAD_kin"/>
</dbReference>
<evidence type="ECO:0000313" key="2">
    <source>
        <dbReference type="Proteomes" id="UP000823123"/>
    </source>
</evidence>
<comment type="caution">
    <text evidence="1">The sequence shown here is derived from an EMBL/GenBank/DDBJ whole genome shotgun (WGS) entry which is preliminary data.</text>
</comment>